<dbReference type="InterPro" id="IPR013216">
    <property type="entry name" value="Methyltransf_11"/>
</dbReference>
<reference evidence="3" key="1">
    <citation type="submission" date="2021-01" db="EMBL/GenBank/DDBJ databases">
        <authorList>
            <person name="Corre E."/>
            <person name="Pelletier E."/>
            <person name="Niang G."/>
            <person name="Scheremetjew M."/>
            <person name="Finn R."/>
            <person name="Kale V."/>
            <person name="Holt S."/>
            <person name="Cochrane G."/>
            <person name="Meng A."/>
            <person name="Brown T."/>
            <person name="Cohen L."/>
        </authorList>
    </citation>
    <scope>NUCLEOTIDE SEQUENCE</scope>
</reference>
<evidence type="ECO:0000256" key="1">
    <source>
        <dbReference type="ARBA" id="ARBA00022679"/>
    </source>
</evidence>
<organism evidence="3">
    <name type="scientific">Fabrea salina</name>
    <dbReference type="NCBI Taxonomy" id="342563"/>
    <lineage>
        <taxon>Eukaryota</taxon>
        <taxon>Sar</taxon>
        <taxon>Alveolata</taxon>
        <taxon>Ciliophora</taxon>
        <taxon>Postciliodesmatophora</taxon>
        <taxon>Heterotrichea</taxon>
        <taxon>Heterotrichida</taxon>
        <taxon>Fabreidae</taxon>
        <taxon>Fabrea</taxon>
    </lineage>
</organism>
<dbReference type="EMBL" id="HBIF01001167">
    <property type="protein sequence ID" value="CAE0317728.1"/>
    <property type="molecule type" value="Transcribed_RNA"/>
</dbReference>
<dbReference type="InterPro" id="IPR050447">
    <property type="entry name" value="Erg6_SMT_methyltransf"/>
</dbReference>
<dbReference type="EMBL" id="HBIF01001168">
    <property type="protein sequence ID" value="CAE0317729.1"/>
    <property type="molecule type" value="Transcribed_RNA"/>
</dbReference>
<dbReference type="InterPro" id="IPR029063">
    <property type="entry name" value="SAM-dependent_MTases_sf"/>
</dbReference>
<gene>
    <name evidence="3" type="ORF">FSAL1345_LOCUS997</name>
    <name evidence="4" type="ORF">FSAL1345_LOCUS998</name>
</gene>
<dbReference type="CDD" id="cd02440">
    <property type="entry name" value="AdoMet_MTases"/>
    <property type="match status" value="1"/>
</dbReference>
<feature type="domain" description="Methyltransferase type 11" evidence="2">
    <location>
        <begin position="70"/>
        <end position="167"/>
    </location>
</feature>
<dbReference type="AlphaFoldDB" id="A0A7S3MR92"/>
<dbReference type="PANTHER" id="PTHR44068:SF11">
    <property type="entry name" value="GERANYL DIPHOSPHATE 2-C-METHYLTRANSFERASE"/>
    <property type="match status" value="1"/>
</dbReference>
<accession>A0A7S3MR92</accession>
<name>A0A7S3MR92_9CILI</name>
<protein>
    <recommendedName>
        <fullName evidence="2">Methyltransferase type 11 domain-containing protein</fullName>
    </recommendedName>
</protein>
<dbReference type="SUPFAM" id="SSF53335">
    <property type="entry name" value="S-adenosyl-L-methionine-dependent methyltransferases"/>
    <property type="match status" value="1"/>
</dbReference>
<dbReference type="GO" id="GO:0008757">
    <property type="term" value="F:S-adenosylmethionine-dependent methyltransferase activity"/>
    <property type="evidence" value="ECO:0007669"/>
    <property type="project" value="InterPro"/>
</dbReference>
<evidence type="ECO:0000313" key="3">
    <source>
        <dbReference type="EMBL" id="CAE0317728.1"/>
    </source>
</evidence>
<evidence type="ECO:0000313" key="4">
    <source>
        <dbReference type="EMBL" id="CAE0317729.1"/>
    </source>
</evidence>
<dbReference type="Pfam" id="PF08241">
    <property type="entry name" value="Methyltransf_11"/>
    <property type="match status" value="1"/>
</dbReference>
<keyword evidence="1" id="KW-0808">Transferase</keyword>
<evidence type="ECO:0000259" key="2">
    <source>
        <dbReference type="Pfam" id="PF08241"/>
    </source>
</evidence>
<dbReference type="Gene3D" id="3.40.50.150">
    <property type="entry name" value="Vaccinia Virus protein VP39"/>
    <property type="match status" value="1"/>
</dbReference>
<proteinExistence type="predicted"/>
<dbReference type="PANTHER" id="PTHR44068">
    <property type="entry name" value="ZGC:194242"/>
    <property type="match status" value="1"/>
</dbReference>
<sequence length="309" mass="36183">MSQEWIDQLYIYEKDYINLVLEEARRIKREKGECDYKDFEHLDVFHPAGNAGLDLFLESYKHLPQNITVLDVGSGIGGPGRYVNGKTGWRIYGFDYLQHYVDAAKEITEYSGQGQTIEYHHGDILSDPLPENAFDMAMTTAVFMYIPEGVPGFRNIYKALKPGAIFYWEDYYLLKERDQLNAEERKLLEDFPTQGVRTKNTLLQEMQGVGFELVEWCDFGKEWSEFAWNRAERFLTRHYSEDSKKPLKGELFSYGRIVPQILKDLKHYTPQQIKEKWPVTDRELDSEQVIFNKPEFIGVSRVVFKKPEA</sequence>